<gene>
    <name evidence="7" type="ORF">SUNI508_11788</name>
</gene>
<reference evidence="7 8" key="1">
    <citation type="journal article" date="2024" name="J. Plant Pathol.">
        <title>Sequence and assembly of the genome of Seiridium unicorne, isolate CBS 538.82, causal agent of cypress canker disease.</title>
        <authorList>
            <person name="Scali E."/>
            <person name="Rocca G.D."/>
            <person name="Danti R."/>
            <person name="Garbelotto M."/>
            <person name="Barberini S."/>
            <person name="Baroncelli R."/>
            <person name="Emiliani G."/>
        </authorList>
    </citation>
    <scope>NUCLEOTIDE SEQUENCE [LARGE SCALE GENOMIC DNA]</scope>
    <source>
        <strain evidence="7 8">BM-138-508</strain>
    </source>
</reference>
<evidence type="ECO:0000256" key="2">
    <source>
        <dbReference type="ARBA" id="ARBA00022692"/>
    </source>
</evidence>
<feature type="transmembrane region" description="Helical" evidence="5">
    <location>
        <begin position="296"/>
        <end position="318"/>
    </location>
</feature>
<protein>
    <submittedName>
        <fullName evidence="7">Major facilitator superfamily (MFS) profile domain-containing protein</fullName>
    </submittedName>
</protein>
<dbReference type="PANTHER" id="PTHR23501:SF198">
    <property type="entry name" value="AZOLE RESISTANCE PROTEIN 1-RELATED"/>
    <property type="match status" value="1"/>
</dbReference>
<evidence type="ECO:0000256" key="5">
    <source>
        <dbReference type="SAM" id="Phobius"/>
    </source>
</evidence>
<name>A0ABR2UGF6_9PEZI</name>
<evidence type="ECO:0000259" key="6">
    <source>
        <dbReference type="PROSITE" id="PS50850"/>
    </source>
</evidence>
<accession>A0ABR2UGF6</accession>
<feature type="non-terminal residue" evidence="7">
    <location>
        <position position="350"/>
    </location>
</feature>
<keyword evidence="3 5" id="KW-1133">Transmembrane helix</keyword>
<feature type="transmembrane region" description="Helical" evidence="5">
    <location>
        <begin position="53"/>
        <end position="72"/>
    </location>
</feature>
<dbReference type="EMBL" id="JARVKF010000436">
    <property type="protein sequence ID" value="KAK9413707.1"/>
    <property type="molecule type" value="Genomic_DNA"/>
</dbReference>
<proteinExistence type="predicted"/>
<feature type="domain" description="Major facilitator superfamily (MFS) profile" evidence="6">
    <location>
        <begin position="1"/>
        <end position="350"/>
    </location>
</feature>
<dbReference type="PANTHER" id="PTHR23501">
    <property type="entry name" value="MAJOR FACILITATOR SUPERFAMILY"/>
    <property type="match status" value="1"/>
</dbReference>
<keyword evidence="2 5" id="KW-0812">Transmembrane</keyword>
<feature type="transmembrane region" description="Helical" evidence="5">
    <location>
        <begin position="78"/>
        <end position="99"/>
    </location>
</feature>
<evidence type="ECO:0000256" key="3">
    <source>
        <dbReference type="ARBA" id="ARBA00022989"/>
    </source>
</evidence>
<feature type="transmembrane region" description="Helical" evidence="5">
    <location>
        <begin position="138"/>
        <end position="161"/>
    </location>
</feature>
<keyword evidence="4 5" id="KW-0472">Membrane</keyword>
<evidence type="ECO:0000313" key="7">
    <source>
        <dbReference type="EMBL" id="KAK9413707.1"/>
    </source>
</evidence>
<feature type="transmembrane region" description="Helical" evidence="5">
    <location>
        <begin position="181"/>
        <end position="202"/>
    </location>
</feature>
<comment type="subcellular location">
    <subcellularLocation>
        <location evidence="1">Membrane</location>
        <topology evidence="1">Multi-pass membrane protein</topology>
    </subcellularLocation>
</comment>
<feature type="transmembrane region" description="Helical" evidence="5">
    <location>
        <begin position="214"/>
        <end position="232"/>
    </location>
</feature>
<feature type="transmembrane region" description="Helical" evidence="5">
    <location>
        <begin position="111"/>
        <end position="132"/>
    </location>
</feature>
<evidence type="ECO:0000256" key="1">
    <source>
        <dbReference type="ARBA" id="ARBA00004141"/>
    </source>
</evidence>
<evidence type="ECO:0000313" key="8">
    <source>
        <dbReference type="Proteomes" id="UP001408356"/>
    </source>
</evidence>
<comment type="caution">
    <text evidence="7">The sequence shown here is derived from an EMBL/GenBank/DDBJ whole genome shotgun (WGS) entry which is preliminary data.</text>
</comment>
<dbReference type="PROSITE" id="PS50850">
    <property type="entry name" value="MFS"/>
    <property type="match status" value="1"/>
</dbReference>
<organism evidence="7 8">
    <name type="scientific">Seiridium unicorne</name>
    <dbReference type="NCBI Taxonomy" id="138068"/>
    <lineage>
        <taxon>Eukaryota</taxon>
        <taxon>Fungi</taxon>
        <taxon>Dikarya</taxon>
        <taxon>Ascomycota</taxon>
        <taxon>Pezizomycotina</taxon>
        <taxon>Sordariomycetes</taxon>
        <taxon>Xylariomycetidae</taxon>
        <taxon>Amphisphaeriales</taxon>
        <taxon>Sporocadaceae</taxon>
        <taxon>Seiridium</taxon>
    </lineage>
</organism>
<dbReference type="InterPro" id="IPR020846">
    <property type="entry name" value="MFS_dom"/>
</dbReference>
<dbReference type="Proteomes" id="UP001408356">
    <property type="component" value="Unassembled WGS sequence"/>
</dbReference>
<dbReference type="InterPro" id="IPR011701">
    <property type="entry name" value="MFS"/>
</dbReference>
<sequence length="350" mass="37105">MDQTVLATATPVISNEFGALSDIAWWSNGYLLTLSSFQLFYWKLYSLYFIKFVYLAAIGLFEVGSLVCTTAPNSVALIVGRAITSLSAADIFSGGILIATNIVPLSRRAGYLGIVSGAFGLAAIIGPFLGGALTDRATWRWCFGINLPIGAVTALVCAILVRIPSGKEVAKAGFLAKLLQLDLPGAVFIIASLIRLLTALQWGGSTYFWNDGRIIAPFVVFGSLAIAFVVTQTTTVTGKTSLIPPSLAWNRDIWLAVSYAMSVLHYSALSSAVMLTPLIADYVVCSIIAGVFTSSIGYYSPAMVMGTVLAIAGAPLLITINLQTTTARIVGCQLLYGFGVGFDFGQPSYV</sequence>
<evidence type="ECO:0000256" key="4">
    <source>
        <dbReference type="ARBA" id="ARBA00023136"/>
    </source>
</evidence>
<dbReference type="Gene3D" id="1.20.1720.10">
    <property type="entry name" value="Multidrug resistance protein D"/>
    <property type="match status" value="1"/>
</dbReference>
<dbReference type="SUPFAM" id="SSF103473">
    <property type="entry name" value="MFS general substrate transporter"/>
    <property type="match status" value="1"/>
</dbReference>
<keyword evidence="8" id="KW-1185">Reference proteome</keyword>
<dbReference type="InterPro" id="IPR036259">
    <property type="entry name" value="MFS_trans_sf"/>
</dbReference>
<dbReference type="Pfam" id="PF07690">
    <property type="entry name" value="MFS_1"/>
    <property type="match status" value="1"/>
</dbReference>